<dbReference type="Pfam" id="PF00005">
    <property type="entry name" value="ABC_tran"/>
    <property type="match status" value="1"/>
</dbReference>
<evidence type="ECO:0000256" key="3">
    <source>
        <dbReference type="ARBA" id="ARBA00022741"/>
    </source>
</evidence>
<protein>
    <submittedName>
        <fullName evidence="6">ABC transporter ATP-binding protein</fullName>
    </submittedName>
</protein>
<keyword evidence="3" id="KW-0547">Nucleotide-binding</keyword>
<reference evidence="6" key="1">
    <citation type="submission" date="2018-12" db="EMBL/GenBank/DDBJ databases">
        <title>Novel natural products biosynthetic potential of the class Ktedonobacteria.</title>
        <authorList>
            <person name="Zheng Y."/>
            <person name="Saitou A."/>
            <person name="Wang C.M."/>
            <person name="Toyoda A."/>
            <person name="Minakuchi Y."/>
            <person name="Sekiguchi Y."/>
            <person name="Ueda K."/>
            <person name="Takano H."/>
            <person name="Sakai Y."/>
            <person name="Yokota A."/>
            <person name="Yabe S."/>
        </authorList>
    </citation>
    <scope>NUCLEOTIDE SEQUENCE</scope>
    <source>
        <strain evidence="6">COM3</strain>
    </source>
</reference>
<evidence type="ECO:0000256" key="4">
    <source>
        <dbReference type="ARBA" id="ARBA00022840"/>
    </source>
</evidence>
<accession>A0A455SLR6</accession>
<evidence type="ECO:0000256" key="2">
    <source>
        <dbReference type="ARBA" id="ARBA00022448"/>
    </source>
</evidence>
<keyword evidence="4 6" id="KW-0067">ATP-binding</keyword>
<dbReference type="InterPro" id="IPR027417">
    <property type="entry name" value="P-loop_NTPase"/>
</dbReference>
<dbReference type="SUPFAM" id="SSF52540">
    <property type="entry name" value="P-loop containing nucleoside triphosphate hydrolases"/>
    <property type="match status" value="1"/>
</dbReference>
<dbReference type="PANTHER" id="PTHR42711">
    <property type="entry name" value="ABC TRANSPORTER ATP-BINDING PROTEIN"/>
    <property type="match status" value="1"/>
</dbReference>
<organism evidence="6">
    <name type="scientific">Thermosporothrix sp. COM3</name>
    <dbReference type="NCBI Taxonomy" id="2490863"/>
    <lineage>
        <taxon>Bacteria</taxon>
        <taxon>Bacillati</taxon>
        <taxon>Chloroflexota</taxon>
        <taxon>Ktedonobacteria</taxon>
        <taxon>Ktedonobacterales</taxon>
        <taxon>Thermosporotrichaceae</taxon>
        <taxon>Thermosporothrix</taxon>
    </lineage>
</organism>
<dbReference type="Gene3D" id="3.40.50.300">
    <property type="entry name" value="P-loop containing nucleotide triphosphate hydrolases"/>
    <property type="match status" value="1"/>
</dbReference>
<dbReference type="InterPro" id="IPR050763">
    <property type="entry name" value="ABC_transporter_ATP-binding"/>
</dbReference>
<dbReference type="EMBL" id="AP019376">
    <property type="protein sequence ID" value="BBH87135.1"/>
    <property type="molecule type" value="Genomic_DNA"/>
</dbReference>
<dbReference type="PROSITE" id="PS50893">
    <property type="entry name" value="ABC_TRANSPORTER_2"/>
    <property type="match status" value="1"/>
</dbReference>
<keyword evidence="2" id="KW-0813">Transport</keyword>
<sequence>MLRIVGLCKAYGQIVALQDVDLSIEAGEIVGLIGPNGAGKTTLVSLVAGLRKADAGSVTIQGIDALRFPEKVRPLLGVAPQDSSFYPGLLVRDNLRFFGELYGLRGRDLRLRVDEIASALGLETLLQRRARELSGGQQRRLHTALALLHRPRLLFLDEPTVGADVQTRGQILEIVQQLAAEGCAVCYCSHYFPEIEQLHASIAVLEAGRVLVRSSLQEFITAHGTTQVRLTFEGEAPYQPGWICEGECAFIPTERPTKTITDLLQHSAEIAARVRTIEIVQPDLESAYLAVTGRIVPGMEVERCH</sequence>
<dbReference type="GO" id="GO:0005524">
    <property type="term" value="F:ATP binding"/>
    <property type="evidence" value="ECO:0007669"/>
    <property type="project" value="UniProtKB-KW"/>
</dbReference>
<dbReference type="InterPro" id="IPR003439">
    <property type="entry name" value="ABC_transporter-like_ATP-bd"/>
</dbReference>
<dbReference type="PANTHER" id="PTHR42711:SF5">
    <property type="entry name" value="ABC TRANSPORTER ATP-BINDING PROTEIN NATA"/>
    <property type="match status" value="1"/>
</dbReference>
<evidence type="ECO:0000259" key="5">
    <source>
        <dbReference type="PROSITE" id="PS50893"/>
    </source>
</evidence>
<dbReference type="InterPro" id="IPR003593">
    <property type="entry name" value="AAA+_ATPase"/>
</dbReference>
<proteinExistence type="inferred from homology"/>
<dbReference type="GO" id="GO:0016887">
    <property type="term" value="F:ATP hydrolysis activity"/>
    <property type="evidence" value="ECO:0007669"/>
    <property type="project" value="InterPro"/>
</dbReference>
<feature type="domain" description="ABC transporter" evidence="5">
    <location>
        <begin position="2"/>
        <end position="232"/>
    </location>
</feature>
<dbReference type="SMART" id="SM00382">
    <property type="entry name" value="AAA"/>
    <property type="match status" value="1"/>
</dbReference>
<comment type="similarity">
    <text evidence="1">Belongs to the ABC transporter superfamily.</text>
</comment>
<gene>
    <name evidence="6" type="ORF">KTC_18860</name>
</gene>
<dbReference type="AlphaFoldDB" id="A0A455SLR6"/>
<evidence type="ECO:0000313" key="6">
    <source>
        <dbReference type="EMBL" id="BBH87135.1"/>
    </source>
</evidence>
<evidence type="ECO:0000256" key="1">
    <source>
        <dbReference type="ARBA" id="ARBA00005417"/>
    </source>
</evidence>
<name>A0A455SLR6_9CHLR</name>
<dbReference type="CDD" id="cd03230">
    <property type="entry name" value="ABC_DR_subfamily_A"/>
    <property type="match status" value="1"/>
</dbReference>